<name>A0A6J4V5H4_9BACT</name>
<evidence type="ECO:0000256" key="1">
    <source>
        <dbReference type="SAM" id="MobiDB-lite"/>
    </source>
</evidence>
<dbReference type="EMBL" id="CADCWL010000124">
    <property type="protein sequence ID" value="CAA9568643.1"/>
    <property type="molecule type" value="Genomic_DNA"/>
</dbReference>
<organism evidence="2">
    <name type="scientific">uncultured Thermomicrobiales bacterium</name>
    <dbReference type="NCBI Taxonomy" id="1645740"/>
    <lineage>
        <taxon>Bacteria</taxon>
        <taxon>Pseudomonadati</taxon>
        <taxon>Thermomicrobiota</taxon>
        <taxon>Thermomicrobia</taxon>
        <taxon>Thermomicrobiales</taxon>
        <taxon>environmental samples</taxon>
    </lineage>
</organism>
<sequence length="51" mass="5252">WPRRDGIPRGPVASAAARMIGHAPAATRLIGRVPATMPASDRPRPSGVPGV</sequence>
<protein>
    <submittedName>
        <fullName evidence="2">Uncharacterized protein</fullName>
    </submittedName>
</protein>
<evidence type="ECO:0000313" key="2">
    <source>
        <dbReference type="EMBL" id="CAA9568643.1"/>
    </source>
</evidence>
<feature type="region of interest" description="Disordered" evidence="1">
    <location>
        <begin position="32"/>
        <end position="51"/>
    </location>
</feature>
<reference evidence="2" key="1">
    <citation type="submission" date="2020-02" db="EMBL/GenBank/DDBJ databases">
        <authorList>
            <person name="Meier V. D."/>
        </authorList>
    </citation>
    <scope>NUCLEOTIDE SEQUENCE</scope>
    <source>
        <strain evidence="2">AVDCRST_MAG19</strain>
    </source>
</reference>
<proteinExistence type="predicted"/>
<feature type="non-terminal residue" evidence="2">
    <location>
        <position position="51"/>
    </location>
</feature>
<feature type="non-terminal residue" evidence="2">
    <location>
        <position position="1"/>
    </location>
</feature>
<dbReference type="AlphaFoldDB" id="A0A6J4V5H4"/>
<accession>A0A6J4V5H4</accession>
<gene>
    <name evidence="2" type="ORF">AVDCRST_MAG19-2539</name>
</gene>